<dbReference type="InterPro" id="IPR029044">
    <property type="entry name" value="Nucleotide-diphossugar_trans"/>
</dbReference>
<dbReference type="RefSeq" id="WP_144864632.1">
    <property type="nucleotide sequence ID" value="NZ_LR213782.1"/>
</dbReference>
<protein>
    <recommendedName>
        <fullName evidence="3">Glycosyl transferase</fullName>
    </recommendedName>
</protein>
<dbReference type="OrthoDB" id="186344at2"/>
<dbReference type="Gene3D" id="3.90.550.10">
    <property type="entry name" value="Spore Coat Polysaccharide Biosynthesis Protein SpsA, Chain A"/>
    <property type="match status" value="1"/>
</dbReference>
<dbReference type="Proteomes" id="UP000320055">
    <property type="component" value="Unassembled WGS sequence"/>
</dbReference>
<evidence type="ECO:0008006" key="3">
    <source>
        <dbReference type="Google" id="ProtNLM"/>
    </source>
</evidence>
<evidence type="ECO:0000313" key="1">
    <source>
        <dbReference type="EMBL" id="VEP13667.1"/>
    </source>
</evidence>
<gene>
    <name evidence="1" type="ORF">H1P_210048</name>
</gene>
<keyword evidence="2" id="KW-1185">Reference proteome</keyword>
<dbReference type="AlphaFoldDB" id="A0A563VQW7"/>
<dbReference type="EMBL" id="CAACVJ010000124">
    <property type="protein sequence ID" value="VEP13667.1"/>
    <property type="molecule type" value="Genomic_DNA"/>
</dbReference>
<evidence type="ECO:0000313" key="2">
    <source>
        <dbReference type="Proteomes" id="UP000320055"/>
    </source>
</evidence>
<accession>A0A563VQW7</accession>
<organism evidence="1 2">
    <name type="scientific">Hyella patelloides LEGE 07179</name>
    <dbReference type="NCBI Taxonomy" id="945734"/>
    <lineage>
        <taxon>Bacteria</taxon>
        <taxon>Bacillati</taxon>
        <taxon>Cyanobacteriota</taxon>
        <taxon>Cyanophyceae</taxon>
        <taxon>Pleurocapsales</taxon>
        <taxon>Hyellaceae</taxon>
        <taxon>Hyella</taxon>
    </lineage>
</organism>
<sequence>MTTTHIFTSCTNNYLPLARVLAQSLKKFHPSFHFHLVLCDRIHESFNLENEDFDNVITLENLEIPDLTRWLFKHSVVELCTAVKGLAFKYIMQHYQCDNVIFFDPDIAIFSPLDELISNFEDSNILITPHQLKPEKLSSAIVDNEICFLRHGTFNLGFLGVKNSSEGVAFIDWWANRCLDFCYSDVANGLYTDQRWIDLAHSFFTGISILRHPGYNVANWNLSNRDVQGDLQTKITVDGKPLCFYHFSSSQAIMPEKYQLHNQTTTSLIEWYQNQCEQMGQNELGKLSCVYNYFDNGCAISDEQRLVYRQRKDLQTAFKNPYDTKTSAHNYYQWWFHYEIKEKPQDASDLQRQLAQSQELIRAMESSKFWKMRSFWFSFKKILGIATTE</sequence>
<reference evidence="1 2" key="1">
    <citation type="submission" date="2019-01" db="EMBL/GenBank/DDBJ databases">
        <authorList>
            <person name="Brito A."/>
        </authorList>
    </citation>
    <scope>NUCLEOTIDE SEQUENCE [LARGE SCALE GENOMIC DNA]</scope>
    <source>
        <strain evidence="1">1</strain>
    </source>
</reference>
<proteinExistence type="predicted"/>
<name>A0A563VQW7_9CYAN</name>
<dbReference type="SUPFAM" id="SSF53448">
    <property type="entry name" value="Nucleotide-diphospho-sugar transferases"/>
    <property type="match status" value="1"/>
</dbReference>